<dbReference type="InterPro" id="IPR027417">
    <property type="entry name" value="P-loop_NTPase"/>
</dbReference>
<reference evidence="2 3" key="1">
    <citation type="submission" date="2019-10" db="EMBL/GenBank/DDBJ databases">
        <title>Epibacterium sp. nov., isolated from seawater.</title>
        <authorList>
            <person name="Zhang X."/>
            <person name="Li N."/>
        </authorList>
    </citation>
    <scope>NUCLEOTIDE SEQUENCE [LARGE SCALE GENOMIC DNA]</scope>
    <source>
        <strain evidence="2 3">SM1979</strain>
    </source>
</reference>
<dbReference type="AlphaFoldDB" id="A0A843YD97"/>
<comment type="caution">
    <text evidence="2">The sequence shown here is derived from an EMBL/GenBank/DDBJ whole genome shotgun (WGS) entry which is preliminary data.</text>
</comment>
<dbReference type="InterPro" id="IPR015124">
    <property type="entry name" value="Stf0"/>
</dbReference>
<dbReference type="SUPFAM" id="SSF52540">
    <property type="entry name" value="P-loop containing nucleoside triphosphate hydrolases"/>
    <property type="match status" value="1"/>
</dbReference>
<dbReference type="InterPro" id="IPR024628">
    <property type="entry name" value="Sulfotransferase_Stf0_dom"/>
</dbReference>
<name>A0A843YD97_9RHOB</name>
<protein>
    <submittedName>
        <fullName evidence="2">Sulfotransferase</fullName>
    </submittedName>
</protein>
<dbReference type="EMBL" id="WIBF01000001">
    <property type="protein sequence ID" value="MQQ06857.1"/>
    <property type="molecule type" value="Genomic_DNA"/>
</dbReference>
<dbReference type="PIRSF" id="PIRSF021497">
    <property type="entry name" value="Sulphotransferase_Stf0"/>
    <property type="match status" value="1"/>
</dbReference>
<proteinExistence type="predicted"/>
<evidence type="ECO:0000313" key="2">
    <source>
        <dbReference type="EMBL" id="MQQ06857.1"/>
    </source>
</evidence>
<dbReference type="RefSeq" id="WP_153213791.1">
    <property type="nucleotide sequence ID" value="NZ_WIBF01000001.1"/>
</dbReference>
<dbReference type="GO" id="GO:0016740">
    <property type="term" value="F:transferase activity"/>
    <property type="evidence" value="ECO:0007669"/>
    <property type="project" value="UniProtKB-KW"/>
</dbReference>
<keyword evidence="3" id="KW-1185">Reference proteome</keyword>
<organism evidence="2 3">
    <name type="scientific">Tritonibacter litoralis</name>
    <dbReference type="NCBI Taxonomy" id="2662264"/>
    <lineage>
        <taxon>Bacteria</taxon>
        <taxon>Pseudomonadati</taxon>
        <taxon>Pseudomonadota</taxon>
        <taxon>Alphaproteobacteria</taxon>
        <taxon>Rhodobacterales</taxon>
        <taxon>Paracoccaceae</taxon>
        <taxon>Tritonibacter</taxon>
    </lineage>
</organism>
<accession>A0A843YD97</accession>
<evidence type="ECO:0000259" key="1">
    <source>
        <dbReference type="Pfam" id="PF09037"/>
    </source>
</evidence>
<sequence>MTKYNAYFICTSPRSGSTLLCKLLSASGCAGHPKSYFHEADLGAWLSYMKLSPTGDSLRDLDAALVRAHHLGRAGGDLCGVRLQRHSFDFFMAQLARRWPQADTDLDRLTQSFGRVRFIHLHRPDVVAQAVSYVRAEQTGLWHRAADGSELERLAPPAPPRYDFAAIHAAVQRFQGDQLDWQAWFTAQGITPYRISYDALAADPSAVLAEVLADLGCDVAAAAHVTAPLARLADATNRDWIERYMHDANPAEREKGPA</sequence>
<dbReference type="Pfam" id="PF09037">
    <property type="entry name" value="Sulphotransf"/>
    <property type="match status" value="1"/>
</dbReference>
<feature type="domain" description="Sulphotransferase Stf0" evidence="1">
    <location>
        <begin position="6"/>
        <end position="247"/>
    </location>
</feature>
<evidence type="ECO:0000313" key="3">
    <source>
        <dbReference type="Proteomes" id="UP000444174"/>
    </source>
</evidence>
<gene>
    <name evidence="2" type="ORF">GFB49_00160</name>
</gene>
<dbReference type="Proteomes" id="UP000444174">
    <property type="component" value="Unassembled WGS sequence"/>
</dbReference>
<keyword evidence="2" id="KW-0808">Transferase</keyword>
<dbReference type="Gene3D" id="3.40.50.300">
    <property type="entry name" value="P-loop containing nucleotide triphosphate hydrolases"/>
    <property type="match status" value="1"/>
</dbReference>